<sequence length="656" mass="70110">MLGRMVARETESDSRLTVPGVLTLLDAVVAESDDPDVSAFLGAELSAEERAVLEGRVRDVRASLARWRRRGQELSALFSSAHELAELRDTDALLDRLVERAHDLLGTDVTYLSEFDEGRDELLVRSTSGAIDPLFRGLRVPPGMGLASRVVHTRSPQWTSTYLQNDEIPHEPGIDAAVRAEGLVSLLGVPMIAGDRVLGVLFAANRSGHNFAPDEVALLSAFANHAAVVLQTTSLLEQARLAADEADRARAVLAENVTAMERASAVHEDLTAVVLKGGSAEGLADTLSEALNRSVAILDRDYLPVAQAGCEADPFRTGGEDLSARVRQAIEGSRPSGRCVFVDGAAADPEVVVAVVAGDVFLGAVLVGHGELDLGAVEQRTIERTAQIAALVAVQQDAVAEVEDRVRGELVADILRGDALQWRELARRARARDVRLDDLRSVVVVAVPAESRRAVAVAVRRACAGALAGERDGVLAVLSPGSDPHDVAREVWTAARRAADAPVLAVAGPVAESPTELGDAFETARRCAHLLQNQDVPDGAVDAQAYEPYLAVFGSGSRDLSRFIDAVIGPVLRWDSERGTDLFATLSAFADSHASPTRTARALHVHINTVTQRLDRITALLGDDWREPEPLFRISLATRMHALLARDAAGRSVGVR</sequence>
<dbReference type="PANTHER" id="PTHR33744">
    <property type="entry name" value="CARBOHYDRATE DIACID REGULATOR"/>
    <property type="match status" value="1"/>
</dbReference>
<dbReference type="InterPro" id="IPR051448">
    <property type="entry name" value="CdaR-like_regulators"/>
</dbReference>
<gene>
    <name evidence="3" type="ORF">JD82_03676</name>
</gene>
<accession>A0A660CIY4</accession>
<reference evidence="3 4" key="1">
    <citation type="submission" date="2019-07" db="EMBL/GenBank/DDBJ databases">
        <title>R&amp;d 2014.</title>
        <authorList>
            <person name="Klenk H.-P."/>
        </authorList>
    </citation>
    <scope>NUCLEOTIDE SEQUENCE [LARGE SCALE GENOMIC DNA]</scope>
    <source>
        <strain evidence="3 4">DSM 43194</strain>
    </source>
</reference>
<comment type="caution">
    <text evidence="3">The sequence shown here is derived from an EMBL/GenBank/DDBJ whole genome shotgun (WGS) entry which is preliminary data.</text>
</comment>
<dbReference type="EMBL" id="VLJV01000001">
    <property type="protein sequence ID" value="TWH21807.1"/>
    <property type="molecule type" value="Genomic_DNA"/>
</dbReference>
<evidence type="ECO:0000313" key="4">
    <source>
        <dbReference type="Proteomes" id="UP000317303"/>
    </source>
</evidence>
<proteinExistence type="inferred from homology"/>
<dbReference type="Gene3D" id="3.30.450.40">
    <property type="match status" value="1"/>
</dbReference>
<dbReference type="InterPro" id="IPR025736">
    <property type="entry name" value="PucR_C-HTH_dom"/>
</dbReference>
<organism evidence="3 4">
    <name type="scientific">Prauserella rugosa</name>
    <dbReference type="NCBI Taxonomy" id="43354"/>
    <lineage>
        <taxon>Bacteria</taxon>
        <taxon>Bacillati</taxon>
        <taxon>Actinomycetota</taxon>
        <taxon>Actinomycetes</taxon>
        <taxon>Pseudonocardiales</taxon>
        <taxon>Pseudonocardiaceae</taxon>
        <taxon>Prauserella</taxon>
    </lineage>
</organism>
<dbReference type="Proteomes" id="UP000317303">
    <property type="component" value="Unassembled WGS sequence"/>
</dbReference>
<dbReference type="InterPro" id="IPR029016">
    <property type="entry name" value="GAF-like_dom_sf"/>
</dbReference>
<dbReference type="Pfam" id="PF13556">
    <property type="entry name" value="HTH_30"/>
    <property type="match status" value="1"/>
</dbReference>
<dbReference type="PANTHER" id="PTHR33744:SF1">
    <property type="entry name" value="DNA-BINDING TRANSCRIPTIONAL ACTIVATOR ADER"/>
    <property type="match status" value="1"/>
</dbReference>
<dbReference type="AlphaFoldDB" id="A0A660CIY4"/>
<dbReference type="InterPro" id="IPR003018">
    <property type="entry name" value="GAF"/>
</dbReference>
<protein>
    <submittedName>
        <fullName evidence="3">PucR-like helix-turn-helix protein</fullName>
    </submittedName>
</protein>
<dbReference type="SMART" id="SM00065">
    <property type="entry name" value="GAF"/>
    <property type="match status" value="1"/>
</dbReference>
<evidence type="ECO:0000256" key="1">
    <source>
        <dbReference type="ARBA" id="ARBA00006754"/>
    </source>
</evidence>
<dbReference type="Pfam" id="PF17853">
    <property type="entry name" value="GGDEF_2"/>
    <property type="match status" value="1"/>
</dbReference>
<evidence type="ECO:0000313" key="3">
    <source>
        <dbReference type="EMBL" id="TWH21807.1"/>
    </source>
</evidence>
<keyword evidence="4" id="KW-1185">Reference proteome</keyword>
<dbReference type="SUPFAM" id="SSF55781">
    <property type="entry name" value="GAF domain-like"/>
    <property type="match status" value="1"/>
</dbReference>
<dbReference type="InterPro" id="IPR041522">
    <property type="entry name" value="CdaR_GGDEF"/>
</dbReference>
<name>A0A660CIY4_9PSEU</name>
<dbReference type="Gene3D" id="1.10.10.2840">
    <property type="entry name" value="PucR C-terminal helix-turn-helix domain"/>
    <property type="match status" value="1"/>
</dbReference>
<feature type="domain" description="GAF" evidence="2">
    <location>
        <begin position="89"/>
        <end position="240"/>
    </location>
</feature>
<dbReference type="InterPro" id="IPR042070">
    <property type="entry name" value="PucR_C-HTH_sf"/>
</dbReference>
<dbReference type="Pfam" id="PF13185">
    <property type="entry name" value="GAF_2"/>
    <property type="match status" value="1"/>
</dbReference>
<comment type="similarity">
    <text evidence="1">Belongs to the CdaR family.</text>
</comment>
<evidence type="ECO:0000259" key="2">
    <source>
        <dbReference type="SMART" id="SM00065"/>
    </source>
</evidence>